<organism evidence="1 2">
    <name type="scientific">Paramicrobacterium chengjingii</name>
    <dbReference type="NCBI Taxonomy" id="2769067"/>
    <lineage>
        <taxon>Bacteria</taxon>
        <taxon>Bacillati</taxon>
        <taxon>Actinomycetota</taxon>
        <taxon>Actinomycetes</taxon>
        <taxon>Micrococcales</taxon>
        <taxon>Microbacteriaceae</taxon>
        <taxon>Paramicrobacterium</taxon>
    </lineage>
</organism>
<dbReference type="Gene3D" id="3.40.50.720">
    <property type="entry name" value="NAD(P)-binding Rossmann-like Domain"/>
    <property type="match status" value="1"/>
</dbReference>
<dbReference type="PANTHER" id="PTHR43781:SF1">
    <property type="entry name" value="SACCHAROPINE DEHYDROGENASE"/>
    <property type="match status" value="1"/>
</dbReference>
<dbReference type="SUPFAM" id="SSF51735">
    <property type="entry name" value="NAD(P)-binding Rossmann-fold domains"/>
    <property type="match status" value="1"/>
</dbReference>
<evidence type="ECO:0000313" key="1">
    <source>
        <dbReference type="EMBL" id="QPZ39236.1"/>
    </source>
</evidence>
<protein>
    <recommendedName>
        <fullName evidence="3">Saccharopine dehydrogenase NADP binding domain-containing protein</fullName>
    </recommendedName>
</protein>
<dbReference type="InterPro" id="IPR036291">
    <property type="entry name" value="NAD(P)-bd_dom_sf"/>
</dbReference>
<accession>A0ABX6YK98</accession>
<dbReference type="EMBL" id="CP061169">
    <property type="protein sequence ID" value="QPZ39236.1"/>
    <property type="molecule type" value="Genomic_DNA"/>
</dbReference>
<gene>
    <name evidence="1" type="ORF">HCR76_04005</name>
</gene>
<dbReference type="Proteomes" id="UP000662814">
    <property type="component" value="Chromosome"/>
</dbReference>
<sequence length="344" mass="35383">MSNDVWVLGGAGRSGQNITAALRQRGIEPVLVGRNAATLAAAAVEGTKTVVAPSIDAIVAEVRRQHPAIVINTIAPFVDTAAALVATGVHYIDIANDVGAIDTLLDRDAELAAAGQTAVTGAGFGVTASESILVKLLEGRSTPARVRVDMIPSMESEAGKVGESLATSLVSGLAYRDRHGSALASHPMRLALPDGTVVSTASMPLGDVAAARHDSQAPTVIAASSMAPTGPIRFALPLATALLALPPLRTVAQRLLARVTVSARPRPREYSWGHAHVEWSDGSVRDGWLRVDDASTFTGTVPAEIARRLLDGSGRPGAFTPAALFGSTLAEACGAQYVPGFVAA</sequence>
<evidence type="ECO:0008006" key="3">
    <source>
        <dbReference type="Google" id="ProtNLM"/>
    </source>
</evidence>
<evidence type="ECO:0000313" key="2">
    <source>
        <dbReference type="Proteomes" id="UP000662814"/>
    </source>
</evidence>
<reference evidence="1 2" key="1">
    <citation type="submission" date="2020-12" db="EMBL/GenBank/DDBJ databases">
        <title>Microbacterium sp. HY060.</title>
        <authorList>
            <person name="Zhou J."/>
        </authorList>
    </citation>
    <scope>NUCLEOTIDE SEQUENCE [LARGE SCALE GENOMIC DNA]</scope>
    <source>
        <strain evidence="1 2">HY60</strain>
    </source>
</reference>
<dbReference type="PANTHER" id="PTHR43781">
    <property type="entry name" value="SACCHAROPINE DEHYDROGENASE"/>
    <property type="match status" value="1"/>
</dbReference>
<dbReference type="RefSeq" id="WP_198248136.1">
    <property type="nucleotide sequence ID" value="NZ_CP061169.1"/>
</dbReference>
<keyword evidence="2" id="KW-1185">Reference proteome</keyword>
<proteinExistence type="predicted"/>
<name>A0ABX6YK98_9MICO</name>